<dbReference type="EMBL" id="JBAHYK010000238">
    <property type="protein sequence ID" value="KAL0576219.1"/>
    <property type="molecule type" value="Genomic_DNA"/>
</dbReference>
<dbReference type="Pfam" id="PF13847">
    <property type="entry name" value="Methyltransf_31"/>
    <property type="match status" value="1"/>
</dbReference>
<proteinExistence type="predicted"/>
<accession>A0ABR3FLL1</accession>
<reference evidence="2 3" key="1">
    <citation type="submission" date="2024-02" db="EMBL/GenBank/DDBJ databases">
        <title>A draft genome for the cacao thread blight pathogen Marasmius crinis-equi.</title>
        <authorList>
            <person name="Cohen S.P."/>
            <person name="Baruah I.K."/>
            <person name="Amoako-Attah I."/>
            <person name="Bukari Y."/>
            <person name="Meinhardt L.W."/>
            <person name="Bailey B.A."/>
        </authorList>
    </citation>
    <scope>NUCLEOTIDE SEQUENCE [LARGE SCALE GENOMIC DNA]</scope>
    <source>
        <strain evidence="2 3">GH-76</strain>
    </source>
</reference>
<dbReference type="Gene3D" id="3.40.50.150">
    <property type="entry name" value="Vaccinia Virus protein VP39"/>
    <property type="match status" value="1"/>
</dbReference>
<evidence type="ECO:0000259" key="1">
    <source>
        <dbReference type="Pfam" id="PF13847"/>
    </source>
</evidence>
<sequence>MTSENTQTRNTDAPDKSGWSASLYNRNASFVYSAAFTSPVLDLLAAQEGEKIIDFGCGSGEVTLELEKIVRQSGSASAGVVVGVDSSESMIERARENGLEKCFVADVQRTVQVPEAAGVPSNGYDAVFTNATLHWCKENPAGVLESAKRLLRPGGRFVGIRSALHSVLERRRYDPKSLDPWYFPSPEEYSKLLSQHGFEVQHISLNPRLTPLPAGMEGWLEVFVRSSWLKNFDDEEAKEIMNEVEKICRVDCQDGEGNWSMTYVRLRFVATLK</sequence>
<keyword evidence="3" id="KW-1185">Reference proteome</keyword>
<dbReference type="SUPFAM" id="SSF53335">
    <property type="entry name" value="S-adenosyl-L-methionine-dependent methyltransferases"/>
    <property type="match status" value="1"/>
</dbReference>
<gene>
    <name evidence="2" type="ORF">V5O48_005755</name>
</gene>
<comment type="caution">
    <text evidence="2">The sequence shown here is derived from an EMBL/GenBank/DDBJ whole genome shotgun (WGS) entry which is preliminary data.</text>
</comment>
<feature type="domain" description="Methyltransferase" evidence="1">
    <location>
        <begin position="48"/>
        <end position="161"/>
    </location>
</feature>
<dbReference type="InterPro" id="IPR025714">
    <property type="entry name" value="Methyltranfer_dom"/>
</dbReference>
<dbReference type="PANTHER" id="PTHR43861:SF1">
    <property type="entry name" value="TRANS-ACONITATE 2-METHYLTRANSFERASE"/>
    <property type="match status" value="1"/>
</dbReference>
<evidence type="ECO:0000313" key="3">
    <source>
        <dbReference type="Proteomes" id="UP001465976"/>
    </source>
</evidence>
<dbReference type="Proteomes" id="UP001465976">
    <property type="component" value="Unassembled WGS sequence"/>
</dbReference>
<dbReference type="InterPro" id="IPR029063">
    <property type="entry name" value="SAM-dependent_MTases_sf"/>
</dbReference>
<name>A0ABR3FLL1_9AGAR</name>
<protein>
    <recommendedName>
        <fullName evidence="1">Methyltransferase domain-containing protein</fullName>
    </recommendedName>
</protein>
<dbReference type="PANTHER" id="PTHR43861">
    <property type="entry name" value="TRANS-ACONITATE 2-METHYLTRANSFERASE-RELATED"/>
    <property type="match status" value="1"/>
</dbReference>
<organism evidence="2 3">
    <name type="scientific">Marasmius crinis-equi</name>
    <dbReference type="NCBI Taxonomy" id="585013"/>
    <lineage>
        <taxon>Eukaryota</taxon>
        <taxon>Fungi</taxon>
        <taxon>Dikarya</taxon>
        <taxon>Basidiomycota</taxon>
        <taxon>Agaricomycotina</taxon>
        <taxon>Agaricomycetes</taxon>
        <taxon>Agaricomycetidae</taxon>
        <taxon>Agaricales</taxon>
        <taxon>Marasmiineae</taxon>
        <taxon>Marasmiaceae</taxon>
        <taxon>Marasmius</taxon>
    </lineage>
</organism>
<dbReference type="CDD" id="cd02440">
    <property type="entry name" value="AdoMet_MTases"/>
    <property type="match status" value="1"/>
</dbReference>
<evidence type="ECO:0000313" key="2">
    <source>
        <dbReference type="EMBL" id="KAL0576219.1"/>
    </source>
</evidence>